<dbReference type="OrthoDB" id="7869893at2759"/>
<dbReference type="OMA" id="LHYERQV"/>
<organism evidence="3 4">
    <name type="scientific">Drosophila kikkawai</name>
    <name type="common">Fruit fly</name>
    <dbReference type="NCBI Taxonomy" id="30033"/>
    <lineage>
        <taxon>Eukaryota</taxon>
        <taxon>Metazoa</taxon>
        <taxon>Ecdysozoa</taxon>
        <taxon>Arthropoda</taxon>
        <taxon>Hexapoda</taxon>
        <taxon>Insecta</taxon>
        <taxon>Pterygota</taxon>
        <taxon>Neoptera</taxon>
        <taxon>Endopterygota</taxon>
        <taxon>Diptera</taxon>
        <taxon>Brachycera</taxon>
        <taxon>Muscomorpha</taxon>
        <taxon>Ephydroidea</taxon>
        <taxon>Drosophilidae</taxon>
        <taxon>Drosophila</taxon>
        <taxon>Sophophora</taxon>
    </lineage>
</organism>
<feature type="region of interest" description="Disordered" evidence="2">
    <location>
        <begin position="38"/>
        <end position="62"/>
    </location>
</feature>
<dbReference type="RefSeq" id="XP_017018307.1">
    <property type="nucleotide sequence ID" value="XM_017162818.3"/>
</dbReference>
<evidence type="ECO:0000313" key="4">
    <source>
        <dbReference type="RefSeq" id="XP_017018307.1"/>
    </source>
</evidence>
<protein>
    <submittedName>
        <fullName evidence="4">Uncharacterized protein</fullName>
    </submittedName>
</protein>
<dbReference type="GeneID" id="108071890"/>
<keyword evidence="1" id="KW-0175">Coiled coil</keyword>
<sequence length="177" mass="20734">MMKRIRVSTEGLSRLQTELRQMRGVIDMHHRQCHMHTFQHQQAPPATSDYSSQPTSTTTVKYRAHHNPETVPQNTPRKRIKSDMQNLADIILQQAHRIEKQQQELHSLKLHYERQVSAIKNNAKMLEQQLEKLQGNVNKSKAMKMGNHYKEIFSAVEKLQKCGRRPLLLTSKTYQKN</sequence>
<proteinExistence type="predicted"/>
<feature type="coiled-coil region" evidence="1">
    <location>
        <begin position="109"/>
        <end position="143"/>
    </location>
</feature>
<evidence type="ECO:0000256" key="1">
    <source>
        <dbReference type="SAM" id="Coils"/>
    </source>
</evidence>
<gene>
    <name evidence="4" type="primary">LOC108071890</name>
</gene>
<dbReference type="AlphaFoldDB" id="A0A6P4HQT8"/>
<accession>A0A6P4HQT8</accession>
<name>A0A6P4HQT8_DROKI</name>
<feature type="compositionally biased region" description="Polar residues" evidence="2">
    <location>
        <begin position="38"/>
        <end position="60"/>
    </location>
</feature>
<evidence type="ECO:0000313" key="3">
    <source>
        <dbReference type="Proteomes" id="UP001652661"/>
    </source>
</evidence>
<keyword evidence="3" id="KW-1185">Reference proteome</keyword>
<dbReference type="Proteomes" id="UP001652661">
    <property type="component" value="Chromosome 3L"/>
</dbReference>
<reference evidence="4" key="1">
    <citation type="submission" date="2025-08" db="UniProtKB">
        <authorList>
            <consortium name="RefSeq"/>
        </authorList>
    </citation>
    <scope>IDENTIFICATION</scope>
    <source>
        <strain evidence="4">14028-0561.14</strain>
        <tissue evidence="4">Whole fly</tissue>
    </source>
</reference>
<evidence type="ECO:0000256" key="2">
    <source>
        <dbReference type="SAM" id="MobiDB-lite"/>
    </source>
</evidence>